<dbReference type="InterPro" id="IPR011993">
    <property type="entry name" value="PH-like_dom_sf"/>
</dbReference>
<dbReference type="Pfam" id="PF15409">
    <property type="entry name" value="PH_8"/>
    <property type="match status" value="1"/>
</dbReference>
<accession>A0ABP9Z203</accession>
<feature type="compositionally biased region" description="Basic and acidic residues" evidence="9">
    <location>
        <begin position="352"/>
        <end position="364"/>
    </location>
</feature>
<keyword evidence="5" id="KW-0597">Phosphoprotein</keyword>
<comment type="caution">
    <text evidence="12">The sequence shown here is derived from an EMBL/GenBank/DDBJ whole genome shotgun (WGS) entry which is preliminary data.</text>
</comment>
<keyword evidence="4" id="KW-0963">Cytoplasm</keyword>
<keyword evidence="13" id="KW-1185">Reference proteome</keyword>
<evidence type="ECO:0000256" key="6">
    <source>
        <dbReference type="ARBA" id="ARBA00023055"/>
    </source>
</evidence>
<feature type="region of interest" description="Disordered" evidence="9">
    <location>
        <begin position="336"/>
        <end position="371"/>
    </location>
</feature>
<dbReference type="Proteomes" id="UP001473302">
    <property type="component" value="Unassembled WGS sequence"/>
</dbReference>
<comment type="subcellular location">
    <subcellularLocation>
        <location evidence="1">Cytoplasm</location>
    </subcellularLocation>
</comment>
<dbReference type="Gene3D" id="2.40.160.120">
    <property type="match status" value="1"/>
</dbReference>
<protein>
    <recommendedName>
        <fullName evidence="14">Oxysterol-binding protein</fullName>
    </recommendedName>
</protein>
<proteinExistence type="inferred from homology"/>
<reference evidence="12 13" key="1">
    <citation type="submission" date="2024-04" db="EMBL/GenBank/DDBJ databases">
        <title>genome sequences of Mucor flavus KT1a and Helicostylum pulchrum KT1b strains isolated from the surface of a dry-aged beef.</title>
        <authorList>
            <person name="Toyotome T."/>
            <person name="Hosono M."/>
            <person name="Torimaru M."/>
            <person name="Fukuda K."/>
            <person name="Mikami N."/>
        </authorList>
    </citation>
    <scope>NUCLEOTIDE SEQUENCE [LARGE SCALE GENOMIC DNA]</scope>
    <source>
        <strain evidence="12 13">KT1a</strain>
    </source>
</reference>
<dbReference type="PROSITE" id="PS50866">
    <property type="entry name" value="GOLD"/>
    <property type="match status" value="1"/>
</dbReference>
<dbReference type="PROSITE" id="PS01013">
    <property type="entry name" value="OSBP"/>
    <property type="match status" value="1"/>
</dbReference>
<dbReference type="PANTHER" id="PTHR10972">
    <property type="entry name" value="OXYSTEROL-BINDING PROTEIN-RELATED"/>
    <property type="match status" value="1"/>
</dbReference>
<dbReference type="SMART" id="SM00233">
    <property type="entry name" value="PH"/>
    <property type="match status" value="1"/>
</dbReference>
<dbReference type="InterPro" id="IPR018494">
    <property type="entry name" value="Oxysterol-bd_CS"/>
</dbReference>
<evidence type="ECO:0000256" key="8">
    <source>
        <dbReference type="RuleBase" id="RU003844"/>
    </source>
</evidence>
<evidence type="ECO:0008006" key="14">
    <source>
        <dbReference type="Google" id="ProtNLM"/>
    </source>
</evidence>
<dbReference type="CDD" id="cd13289">
    <property type="entry name" value="PH_Osh3p_yeast"/>
    <property type="match status" value="1"/>
</dbReference>
<evidence type="ECO:0000256" key="4">
    <source>
        <dbReference type="ARBA" id="ARBA00022490"/>
    </source>
</evidence>
<dbReference type="InterPro" id="IPR041680">
    <property type="entry name" value="PH_8"/>
</dbReference>
<dbReference type="InterPro" id="IPR009038">
    <property type="entry name" value="GOLD_dom"/>
</dbReference>
<evidence type="ECO:0000256" key="1">
    <source>
        <dbReference type="ARBA" id="ARBA00004496"/>
    </source>
</evidence>
<evidence type="ECO:0000259" key="10">
    <source>
        <dbReference type="PROSITE" id="PS50003"/>
    </source>
</evidence>
<evidence type="ECO:0000313" key="12">
    <source>
        <dbReference type="EMBL" id="GAA5813138.1"/>
    </source>
</evidence>
<evidence type="ECO:0000259" key="11">
    <source>
        <dbReference type="PROSITE" id="PS50866"/>
    </source>
</evidence>
<dbReference type="InterPro" id="IPR000648">
    <property type="entry name" value="Oxysterol-bd"/>
</dbReference>
<keyword evidence="3" id="KW-0813">Transport</keyword>
<dbReference type="Gene3D" id="2.30.29.30">
    <property type="entry name" value="Pleckstrin-homology domain (PH domain)/Phosphotyrosine-binding domain (PTB)"/>
    <property type="match status" value="1"/>
</dbReference>
<feature type="domain" description="GOLD" evidence="11">
    <location>
        <begin position="1"/>
        <end position="131"/>
    </location>
</feature>
<dbReference type="PANTHER" id="PTHR10972:SF203">
    <property type="entry name" value="OXYSTEROL-BINDING PROTEIN HOMOLOG 3"/>
    <property type="match status" value="1"/>
</dbReference>
<feature type="domain" description="PH" evidence="10">
    <location>
        <begin position="144"/>
        <end position="236"/>
    </location>
</feature>
<feature type="compositionally biased region" description="Low complexity" evidence="9">
    <location>
        <begin position="407"/>
        <end position="419"/>
    </location>
</feature>
<keyword evidence="7" id="KW-0446">Lipid-binding</keyword>
<dbReference type="Pfam" id="PF01237">
    <property type="entry name" value="Oxysterol_BP"/>
    <property type="match status" value="1"/>
</dbReference>
<evidence type="ECO:0000256" key="9">
    <source>
        <dbReference type="SAM" id="MobiDB-lite"/>
    </source>
</evidence>
<feature type="region of interest" description="Disordered" evidence="9">
    <location>
        <begin position="401"/>
        <end position="425"/>
    </location>
</feature>
<sequence length="851" mass="98014">MEIIQVQPRDFYLHYVYVPTKETTIKWAFTTRKNNIAFGFYRKTSQSPLLSLPDTDNANIINSKPKSKSLVSEKLEEMNEWTELIPIEHVNSVKTKVRGSYTVEIPGHYVLVFDNTFSKNTPKIVAFSVTLTNSHVEQALEDTSIIKSGWLLKKRRKKLQGWTRRWFQLLKTGVLSYSENPDSITRGSIQILLATISFNPQQKLIHIDSGSTLFHLKCTEDKDFDDWTTTFKALKERSFDDQNGFLFAEAISSDNTPVDYANDNVLFHIERGIRNAVLLVHNTAALKNNTATFIEELKDNNGYQLLEKEAERVASLANEQKKQWEEVRAIIQQLMPQRKSLSSSRRQSRAKMTNESDMNRRSELGDIPSLTINEETQSFRNSIWSDERYYDAESILLTSGDEDYSDSESIASEASSASISEDEGEEEIVADVNSLIKKSEFIDFVSEPSNFHRRQILPSPSVANDVSALSIFRKNIGKDLSQIAMPISMNEPLSILEKSCEELEYSELLNTAAESGDSMDRLMYVVAFAVSAYATSQWRTGRKPFNPILTETYECIRSDKGFRFISEKVCHHPLIIASHAESARYRYWQCTKLKSKFWGKSMEFVAEGTFHVYLNDKEHFTFTKPSSWMRNMIAGEKYLEHVGEMKVTNQTTGEYAIVTFKEGTGGGLFSTPKERNHVTGLLYTSSGEKKKRIVGKWSESLSEDIQMSGRTFSVIWRAKIPPNLDICRKYYGFSPFAIELNEITPIEKGKLPKTDSRLRPDQKLYEEGKINEAEKEKLRIENKQRETRALLEEKGITWSPQWFRLEEDPYEEPSFYLSENEENIARTWKFNGLYWQARESGKWPENIPELW</sequence>
<comment type="similarity">
    <text evidence="2 8">Belongs to the OSBP family.</text>
</comment>
<evidence type="ECO:0000256" key="2">
    <source>
        <dbReference type="ARBA" id="ARBA00008842"/>
    </source>
</evidence>
<evidence type="ECO:0000256" key="3">
    <source>
        <dbReference type="ARBA" id="ARBA00022448"/>
    </source>
</evidence>
<dbReference type="Gene3D" id="2.60.120.680">
    <property type="entry name" value="GOLD domain"/>
    <property type="match status" value="1"/>
</dbReference>
<dbReference type="InterPro" id="IPR037239">
    <property type="entry name" value="OSBP_sf"/>
</dbReference>
<dbReference type="SUPFAM" id="SSF101576">
    <property type="entry name" value="Supernatant protein factor (SPF), C-terminal domain"/>
    <property type="match status" value="1"/>
</dbReference>
<gene>
    <name evidence="12" type="ORF">MFLAVUS_006608</name>
</gene>
<organism evidence="12 13">
    <name type="scientific">Mucor flavus</name>
    <dbReference type="NCBI Taxonomy" id="439312"/>
    <lineage>
        <taxon>Eukaryota</taxon>
        <taxon>Fungi</taxon>
        <taxon>Fungi incertae sedis</taxon>
        <taxon>Mucoromycota</taxon>
        <taxon>Mucoromycotina</taxon>
        <taxon>Mucoromycetes</taxon>
        <taxon>Mucorales</taxon>
        <taxon>Mucorineae</taxon>
        <taxon>Mucoraceae</taxon>
        <taxon>Mucor</taxon>
    </lineage>
</organism>
<dbReference type="SUPFAM" id="SSF50729">
    <property type="entry name" value="PH domain-like"/>
    <property type="match status" value="1"/>
</dbReference>
<name>A0ABP9Z203_9FUNG</name>
<dbReference type="SUPFAM" id="SSF144000">
    <property type="entry name" value="Oxysterol-binding protein-like"/>
    <property type="match status" value="1"/>
</dbReference>
<dbReference type="Gene3D" id="3.30.70.3490">
    <property type="match status" value="1"/>
</dbReference>
<keyword evidence="6" id="KW-0445">Lipid transport</keyword>
<evidence type="ECO:0000256" key="5">
    <source>
        <dbReference type="ARBA" id="ARBA00022553"/>
    </source>
</evidence>
<dbReference type="InterPro" id="IPR036598">
    <property type="entry name" value="GOLD_dom_sf"/>
</dbReference>
<evidence type="ECO:0000256" key="7">
    <source>
        <dbReference type="ARBA" id="ARBA00023121"/>
    </source>
</evidence>
<dbReference type="EMBL" id="BAABUK010000015">
    <property type="protein sequence ID" value="GAA5813138.1"/>
    <property type="molecule type" value="Genomic_DNA"/>
</dbReference>
<evidence type="ECO:0000313" key="13">
    <source>
        <dbReference type="Proteomes" id="UP001473302"/>
    </source>
</evidence>
<dbReference type="PROSITE" id="PS50003">
    <property type="entry name" value="PH_DOMAIN"/>
    <property type="match status" value="1"/>
</dbReference>
<dbReference type="InterPro" id="IPR001849">
    <property type="entry name" value="PH_domain"/>
</dbReference>